<dbReference type="AlphaFoldDB" id="A0AAX2UJ95"/>
<organism evidence="1 2">
    <name type="scientific">Campylobacter helveticus</name>
    <dbReference type="NCBI Taxonomy" id="28898"/>
    <lineage>
        <taxon>Bacteria</taxon>
        <taxon>Pseudomonadati</taxon>
        <taxon>Campylobacterota</taxon>
        <taxon>Epsilonproteobacteria</taxon>
        <taxon>Campylobacterales</taxon>
        <taxon>Campylobacteraceae</taxon>
        <taxon>Campylobacter</taxon>
    </lineage>
</organism>
<name>A0AAX2UJ95_9BACT</name>
<dbReference type="RefSeq" id="WP_139026898.1">
    <property type="nucleotide sequence ID" value="NZ_VDBS01000068.1"/>
</dbReference>
<sequence>MSETYEIILQNALILKVEKGSNKIIFEKMSKETGRYTQRYSKALFEAARLTKVYKESYQPIYLDPTLHTGQSSTLLEFKQWQELYLKDPPKGKIAPWTKKEKAYYESLKTKRERYKYLVIRSGLRPAILDVPLDAIAGVDDNGKVINPEYEEFFYLANLNSNRFAAYYSQYLELNEWDLLRGFLGDRRAFMKMSSTGWTARNHQALFLQAQLGDEDAFRNLAYVILCSLALMDGLHWNKQRAQMIYELNKNHKALLDKFGMIPYLDELIGVEWVIDFNTMYGWAWDPQNQGPIVRLFDLVDAGKLKDPRDKDSTPESRKEFDETSRSKIYKFITNFDFDIPNEWSEADARERIENKLLLPAKILALTPHQGYPNAPTYYTPEYLEELYKNGELDKKLNPTIPAIYRDNFPEYLRQEIEAYAKRHHIKD</sequence>
<evidence type="ECO:0000313" key="1">
    <source>
        <dbReference type="EMBL" id="TNB55721.1"/>
    </source>
</evidence>
<evidence type="ECO:0000313" key="2">
    <source>
        <dbReference type="Proteomes" id="UP000306813"/>
    </source>
</evidence>
<dbReference type="EMBL" id="VDBS01000068">
    <property type="protein sequence ID" value="TNB55721.1"/>
    <property type="molecule type" value="Genomic_DNA"/>
</dbReference>
<reference evidence="1 2" key="1">
    <citation type="submission" date="2019-05" db="EMBL/GenBank/DDBJ databases">
        <title>Draft genomes of eight strains of Campylobacter helveticus isolated from cats and a dog in New Zealand.</title>
        <authorList>
            <person name="Bojanic K."/>
            <person name="Midwinter A.C."/>
            <person name="Biggs P.J."/>
            <person name="Acke E."/>
            <person name="Cornelius A.J."/>
            <person name="Marshall J.C."/>
        </authorList>
    </citation>
    <scope>NUCLEOTIDE SEQUENCE [LARGE SCALE GENOMIC DNA]</scope>
    <source>
        <strain evidence="1 2">ACP123b</strain>
    </source>
</reference>
<protein>
    <recommendedName>
        <fullName evidence="3">Thioredoxin reductase</fullName>
    </recommendedName>
</protein>
<comment type="caution">
    <text evidence="1">The sequence shown here is derived from an EMBL/GenBank/DDBJ whole genome shotgun (WGS) entry which is preliminary data.</text>
</comment>
<gene>
    <name evidence="1" type="ORF">FDW42_08725</name>
</gene>
<dbReference type="Proteomes" id="UP000306813">
    <property type="component" value="Unassembled WGS sequence"/>
</dbReference>
<proteinExistence type="predicted"/>
<evidence type="ECO:0008006" key="3">
    <source>
        <dbReference type="Google" id="ProtNLM"/>
    </source>
</evidence>
<accession>A0AAX2UJ95</accession>